<organism evidence="1 2">
    <name type="scientific">Microbacterium bandirmense</name>
    <dbReference type="NCBI Taxonomy" id="3122050"/>
    <lineage>
        <taxon>Bacteria</taxon>
        <taxon>Bacillati</taxon>
        <taxon>Actinomycetota</taxon>
        <taxon>Actinomycetes</taxon>
        <taxon>Micrococcales</taxon>
        <taxon>Microbacteriaceae</taxon>
        <taxon>Microbacterium</taxon>
    </lineage>
</organism>
<name>A0ABU8LBD2_9MICO</name>
<evidence type="ECO:0000313" key="1">
    <source>
        <dbReference type="EMBL" id="MEJ1088320.1"/>
    </source>
</evidence>
<dbReference type="Proteomes" id="UP001371224">
    <property type="component" value="Unassembled WGS sequence"/>
</dbReference>
<proteinExistence type="predicted"/>
<gene>
    <name evidence="1" type="ORF">WDU99_08325</name>
</gene>
<dbReference type="EMBL" id="JBBDGM010000006">
    <property type="protein sequence ID" value="MEJ1088320.1"/>
    <property type="molecule type" value="Genomic_DNA"/>
</dbReference>
<accession>A0ABU8LBD2</accession>
<evidence type="ECO:0000313" key="2">
    <source>
        <dbReference type="Proteomes" id="UP001371224"/>
    </source>
</evidence>
<dbReference type="RefSeq" id="WP_337331988.1">
    <property type="nucleotide sequence ID" value="NZ_JBBDGM010000006.1"/>
</dbReference>
<keyword evidence="2" id="KW-1185">Reference proteome</keyword>
<comment type="caution">
    <text evidence="1">The sequence shown here is derived from an EMBL/GenBank/DDBJ whole genome shotgun (WGS) entry which is preliminary data.</text>
</comment>
<reference evidence="1 2" key="1">
    <citation type="submission" date="2024-02" db="EMBL/GenBank/DDBJ databases">
        <authorList>
            <person name="Saticioglu I.B."/>
        </authorList>
    </citation>
    <scope>NUCLEOTIDE SEQUENCE [LARGE SCALE GENOMIC DNA]</scope>
    <source>
        <strain evidence="1 2">Mu-80</strain>
    </source>
</reference>
<sequence length="125" mass="13930">MTILNPTQIVQPVTPPSIMGTSQDEQLQRLRELARDVSRRFYAHRDTTDALSYVFHDADFDAAQHANQAAYLVAGVLAYTADILESINVDAWPLDGSESKQFRKGYRAALERVGSELLDAISYAL</sequence>
<protein>
    <submittedName>
        <fullName evidence="1">Uncharacterized protein</fullName>
    </submittedName>
</protein>